<dbReference type="AlphaFoldDB" id="A0A3N4M1B9"/>
<dbReference type="EMBL" id="ML121528">
    <property type="protein sequence ID" value="RPB28964.1"/>
    <property type="molecule type" value="Genomic_DNA"/>
</dbReference>
<evidence type="ECO:0000313" key="1">
    <source>
        <dbReference type="EMBL" id="RPB28964.1"/>
    </source>
</evidence>
<organism evidence="1 2">
    <name type="scientific">Terfezia boudieri ATCC MYA-4762</name>
    <dbReference type="NCBI Taxonomy" id="1051890"/>
    <lineage>
        <taxon>Eukaryota</taxon>
        <taxon>Fungi</taxon>
        <taxon>Dikarya</taxon>
        <taxon>Ascomycota</taxon>
        <taxon>Pezizomycotina</taxon>
        <taxon>Pezizomycetes</taxon>
        <taxon>Pezizales</taxon>
        <taxon>Pezizaceae</taxon>
        <taxon>Terfezia</taxon>
    </lineage>
</organism>
<dbReference type="Proteomes" id="UP000267821">
    <property type="component" value="Unassembled WGS sequence"/>
</dbReference>
<accession>A0A3N4M1B9</accession>
<dbReference type="InParanoid" id="A0A3N4M1B9"/>
<proteinExistence type="predicted"/>
<keyword evidence="2" id="KW-1185">Reference proteome</keyword>
<sequence length="63" mass="7121">MSVSSRNYIYLRALSAVLVPLILGPKALQYIHIFIPIVIHSKSDCHIHISWYTVEVDISTKGL</sequence>
<gene>
    <name evidence="1" type="ORF">L211DRAFT_250922</name>
</gene>
<evidence type="ECO:0000313" key="2">
    <source>
        <dbReference type="Proteomes" id="UP000267821"/>
    </source>
</evidence>
<reference evidence="1 2" key="1">
    <citation type="journal article" date="2018" name="Nat. Ecol. Evol.">
        <title>Pezizomycetes genomes reveal the molecular basis of ectomycorrhizal truffle lifestyle.</title>
        <authorList>
            <person name="Murat C."/>
            <person name="Payen T."/>
            <person name="Noel B."/>
            <person name="Kuo A."/>
            <person name="Morin E."/>
            <person name="Chen J."/>
            <person name="Kohler A."/>
            <person name="Krizsan K."/>
            <person name="Balestrini R."/>
            <person name="Da Silva C."/>
            <person name="Montanini B."/>
            <person name="Hainaut M."/>
            <person name="Levati E."/>
            <person name="Barry K.W."/>
            <person name="Belfiori B."/>
            <person name="Cichocki N."/>
            <person name="Clum A."/>
            <person name="Dockter R.B."/>
            <person name="Fauchery L."/>
            <person name="Guy J."/>
            <person name="Iotti M."/>
            <person name="Le Tacon F."/>
            <person name="Lindquist E.A."/>
            <person name="Lipzen A."/>
            <person name="Malagnac F."/>
            <person name="Mello A."/>
            <person name="Molinier V."/>
            <person name="Miyauchi S."/>
            <person name="Poulain J."/>
            <person name="Riccioni C."/>
            <person name="Rubini A."/>
            <person name="Sitrit Y."/>
            <person name="Splivallo R."/>
            <person name="Traeger S."/>
            <person name="Wang M."/>
            <person name="Zifcakova L."/>
            <person name="Wipf D."/>
            <person name="Zambonelli A."/>
            <person name="Paolocci F."/>
            <person name="Nowrousian M."/>
            <person name="Ottonello S."/>
            <person name="Baldrian P."/>
            <person name="Spatafora J.W."/>
            <person name="Henrissat B."/>
            <person name="Nagy L.G."/>
            <person name="Aury J.M."/>
            <person name="Wincker P."/>
            <person name="Grigoriev I.V."/>
            <person name="Bonfante P."/>
            <person name="Martin F.M."/>
        </authorList>
    </citation>
    <scope>NUCLEOTIDE SEQUENCE [LARGE SCALE GENOMIC DNA]</scope>
    <source>
        <strain evidence="1 2">ATCC MYA-4762</strain>
    </source>
</reference>
<name>A0A3N4M1B9_9PEZI</name>
<protein>
    <submittedName>
        <fullName evidence="1">Uncharacterized protein</fullName>
    </submittedName>
</protein>